<dbReference type="Pfam" id="PF03009">
    <property type="entry name" value="GDPD"/>
    <property type="match status" value="1"/>
</dbReference>
<dbReference type="RefSeq" id="WP_071629436.1">
    <property type="nucleotide sequence ID" value="NZ_CP022375.1"/>
</dbReference>
<dbReference type="GO" id="GO:0006629">
    <property type="term" value="P:lipid metabolic process"/>
    <property type="evidence" value="ECO:0007669"/>
    <property type="project" value="InterPro"/>
</dbReference>
<evidence type="ECO:0000259" key="2">
    <source>
        <dbReference type="PROSITE" id="PS51704"/>
    </source>
</evidence>
<dbReference type="PANTHER" id="PTHR46211">
    <property type="entry name" value="GLYCEROPHOSPHORYL DIESTER PHOSPHODIESTERASE"/>
    <property type="match status" value="1"/>
</dbReference>
<dbReference type="OrthoDB" id="9795622at2"/>
<feature type="domain" description="GP-PDE" evidence="2">
    <location>
        <begin position="23"/>
        <end position="322"/>
    </location>
</feature>
<dbReference type="SUPFAM" id="SSF51695">
    <property type="entry name" value="PLC-like phosphodiesterases"/>
    <property type="match status" value="1"/>
</dbReference>
<dbReference type="PROSITE" id="PS51704">
    <property type="entry name" value="GP_PDE"/>
    <property type="match status" value="1"/>
</dbReference>
<protein>
    <submittedName>
        <fullName evidence="3">Glycerophosphodiester phosphodiesterase</fullName>
    </submittedName>
</protein>
<dbReference type="InterPro" id="IPR017946">
    <property type="entry name" value="PLC-like_Pdiesterase_TIM-brl"/>
</dbReference>
<accession>A0A345JS71</accession>
<organism evidence="3 4">
    <name type="scientific">Francisella opportunistica</name>
    <dbReference type="NCBI Taxonomy" id="2016517"/>
    <lineage>
        <taxon>Bacteria</taxon>
        <taxon>Pseudomonadati</taxon>
        <taxon>Pseudomonadota</taxon>
        <taxon>Gammaproteobacteria</taxon>
        <taxon>Thiotrichales</taxon>
        <taxon>Francisellaceae</taxon>
        <taxon>Francisella</taxon>
    </lineage>
</organism>
<proteinExistence type="predicted"/>
<feature type="signal peptide" evidence="1">
    <location>
        <begin position="1"/>
        <end position="20"/>
    </location>
</feature>
<dbReference type="CDD" id="cd08567">
    <property type="entry name" value="GDPD_SpGDE_like"/>
    <property type="match status" value="1"/>
</dbReference>
<dbReference type="AlphaFoldDB" id="A0A345JS71"/>
<name>A0A345JS71_9GAMM</name>
<evidence type="ECO:0000256" key="1">
    <source>
        <dbReference type="SAM" id="SignalP"/>
    </source>
</evidence>
<dbReference type="KEGG" id="foo:CGC45_06015"/>
<dbReference type="EMBL" id="CP022375">
    <property type="protein sequence ID" value="AXH30167.1"/>
    <property type="molecule type" value="Genomic_DNA"/>
</dbReference>
<dbReference type="Gene3D" id="3.20.20.190">
    <property type="entry name" value="Phosphatidylinositol (PI) phosphodiesterase"/>
    <property type="match status" value="1"/>
</dbReference>
<dbReference type="Proteomes" id="UP000253862">
    <property type="component" value="Chromosome"/>
</dbReference>
<feature type="chain" id="PRO_5016649488" evidence="1">
    <location>
        <begin position="21"/>
        <end position="354"/>
    </location>
</feature>
<keyword evidence="1" id="KW-0732">Signal</keyword>
<evidence type="ECO:0000313" key="4">
    <source>
        <dbReference type="Proteomes" id="UP000253862"/>
    </source>
</evidence>
<evidence type="ECO:0000313" key="3">
    <source>
        <dbReference type="EMBL" id="AXH30167.1"/>
    </source>
</evidence>
<reference evidence="3 4" key="1">
    <citation type="submission" date="2017-07" db="EMBL/GenBank/DDBJ databases">
        <title>Complete genome sequences and comparative analysis of the novel pathogen Francisella opportunistica.</title>
        <authorList>
            <person name="Dietrich E.A."/>
            <person name="Kingry L.C."/>
            <person name="Petersen J.M."/>
        </authorList>
    </citation>
    <scope>NUCLEOTIDE SEQUENCE [LARGE SCALE GENOMIC DNA]</scope>
    <source>
        <strain evidence="3 4">14-2155</strain>
    </source>
</reference>
<sequence length="354" mass="40143">MFKRITATALTLCSISIATADVINIYAHRGYRPIAPENTLPAYTEAMRIGVDVIDMDVNMTKDKVLVVTHDLTLNPDLTKDEKGNWITEKTPIKDLTLAQLKKYTVGYLKPGSATAKMYPDHIGMDNVHIPTLEEVINYVKANVGSRIRLQIEIKTNPYDPKESWTAQEMAEALNKVLVKTGMTDNVEVQSFEWQALVDLQKLNPKVKTAYLTDRTTEPMNAEQAKQMTDYQKWTAPLDPKDYNYNYPLMVHKLGGTFWEPYEKDLTKKDLDEAHKLGVKVVTWGWTEAEGTDFNYKIANKLIDWKVDGIITDRPDILRGLEAAKGLDLPPAYPNVPFPKNIKKILKKISCLKA</sequence>
<dbReference type="InterPro" id="IPR030395">
    <property type="entry name" value="GP_PDE_dom"/>
</dbReference>
<dbReference type="GO" id="GO:0008081">
    <property type="term" value="F:phosphoric diester hydrolase activity"/>
    <property type="evidence" value="ECO:0007669"/>
    <property type="project" value="InterPro"/>
</dbReference>
<dbReference type="PANTHER" id="PTHR46211:SF14">
    <property type="entry name" value="GLYCEROPHOSPHODIESTER PHOSPHODIESTERASE"/>
    <property type="match status" value="1"/>
</dbReference>
<keyword evidence="4" id="KW-1185">Reference proteome</keyword>
<gene>
    <name evidence="3" type="ORF">CGC43_06020</name>
</gene>